<dbReference type="SMART" id="SM00579">
    <property type="entry name" value="FBD"/>
    <property type="match status" value="1"/>
</dbReference>
<evidence type="ECO:0000313" key="2">
    <source>
        <dbReference type="EMBL" id="CAH9112743.1"/>
    </source>
</evidence>
<dbReference type="InterPro" id="IPR001810">
    <property type="entry name" value="F-box_dom"/>
</dbReference>
<gene>
    <name evidence="2" type="ORF">CEURO_LOCUS19719</name>
</gene>
<name>A0A9P1EK00_CUSEU</name>
<sequence length="405" mass="46307">MATLRSRTTSDLISELPEDVKHRILECLDTREAAKTSILSTQWNDVWLRHGQLFFDKVLLGEGEGVKCSKMITNALILRSGPVKKFTLDTSKWEPALQQCDLDLWCRFLSRNGIEQLNLFVDALTNTGDKYTLPVCIISCPTIKKLQLYFIDIRLPDNPRPGSMFSGVTSLEFNCVEFYRDNSPTVIHLLAHLEVLVFLDCHYIDNFLISAPSLNYLNFIDTQIVAEWKWFELHFRVIKTLCFCAYTFLYNIPAAINMQERLPIAKNLQVIELHDFSFAHTNCFTLVIHLLRKCPKLCELEIIMITPDVSNRSGEADPCILRDPDGWFSDQDLSELRTVKMISFSGLRQEMLFIKLILSKAPFLQEVLISESAGIDTSVTLEVQREMTSFPHASPKAKVVFVDPS</sequence>
<dbReference type="InterPro" id="IPR036047">
    <property type="entry name" value="F-box-like_dom_sf"/>
</dbReference>
<organism evidence="2 3">
    <name type="scientific">Cuscuta europaea</name>
    <name type="common">European dodder</name>
    <dbReference type="NCBI Taxonomy" id="41803"/>
    <lineage>
        <taxon>Eukaryota</taxon>
        <taxon>Viridiplantae</taxon>
        <taxon>Streptophyta</taxon>
        <taxon>Embryophyta</taxon>
        <taxon>Tracheophyta</taxon>
        <taxon>Spermatophyta</taxon>
        <taxon>Magnoliopsida</taxon>
        <taxon>eudicotyledons</taxon>
        <taxon>Gunneridae</taxon>
        <taxon>Pentapetalae</taxon>
        <taxon>asterids</taxon>
        <taxon>lamiids</taxon>
        <taxon>Solanales</taxon>
        <taxon>Convolvulaceae</taxon>
        <taxon>Cuscuteae</taxon>
        <taxon>Cuscuta</taxon>
        <taxon>Cuscuta subgen. Cuscuta</taxon>
    </lineage>
</organism>
<dbReference type="SUPFAM" id="SSF81383">
    <property type="entry name" value="F-box domain"/>
    <property type="match status" value="1"/>
</dbReference>
<keyword evidence="3" id="KW-1185">Reference proteome</keyword>
<dbReference type="Proteomes" id="UP001152484">
    <property type="component" value="Unassembled WGS sequence"/>
</dbReference>
<dbReference type="InterPro" id="IPR032675">
    <property type="entry name" value="LRR_dom_sf"/>
</dbReference>
<dbReference type="PANTHER" id="PTHR31293:SF12">
    <property type="entry name" value="RNI-LIKE SUPERFAMILY PROTEIN"/>
    <property type="match status" value="1"/>
</dbReference>
<dbReference type="SMART" id="SM00256">
    <property type="entry name" value="FBOX"/>
    <property type="match status" value="1"/>
</dbReference>
<evidence type="ECO:0000313" key="3">
    <source>
        <dbReference type="Proteomes" id="UP001152484"/>
    </source>
</evidence>
<proteinExistence type="predicted"/>
<feature type="domain" description="F-box" evidence="1">
    <location>
        <begin position="10"/>
        <end position="58"/>
    </location>
</feature>
<dbReference type="PROSITE" id="PS50181">
    <property type="entry name" value="FBOX"/>
    <property type="match status" value="1"/>
</dbReference>
<dbReference type="Pfam" id="PF00646">
    <property type="entry name" value="F-box"/>
    <property type="match status" value="1"/>
</dbReference>
<accession>A0A9P1EK00</accession>
<comment type="caution">
    <text evidence="2">The sequence shown here is derived from an EMBL/GenBank/DDBJ whole genome shotgun (WGS) entry which is preliminary data.</text>
</comment>
<dbReference type="InterPro" id="IPR055294">
    <property type="entry name" value="FBL60-like"/>
</dbReference>
<dbReference type="AlphaFoldDB" id="A0A9P1EK00"/>
<protein>
    <recommendedName>
        <fullName evidence="1">F-box domain-containing protein</fullName>
    </recommendedName>
</protein>
<dbReference type="OrthoDB" id="612216at2759"/>
<dbReference type="SUPFAM" id="SSF52047">
    <property type="entry name" value="RNI-like"/>
    <property type="match status" value="1"/>
</dbReference>
<dbReference type="InterPro" id="IPR006566">
    <property type="entry name" value="FBD"/>
</dbReference>
<dbReference type="PANTHER" id="PTHR31293">
    <property type="entry name" value="RNI-LIKE SUPERFAMILY PROTEIN"/>
    <property type="match status" value="1"/>
</dbReference>
<dbReference type="EMBL" id="CAMAPE010000060">
    <property type="protein sequence ID" value="CAH9112743.1"/>
    <property type="molecule type" value="Genomic_DNA"/>
</dbReference>
<reference evidence="2" key="1">
    <citation type="submission" date="2022-07" db="EMBL/GenBank/DDBJ databases">
        <authorList>
            <person name="Macas J."/>
            <person name="Novak P."/>
            <person name="Neumann P."/>
        </authorList>
    </citation>
    <scope>NUCLEOTIDE SEQUENCE</scope>
</reference>
<dbReference type="Gene3D" id="3.80.10.10">
    <property type="entry name" value="Ribonuclease Inhibitor"/>
    <property type="match status" value="1"/>
</dbReference>
<evidence type="ECO:0000259" key="1">
    <source>
        <dbReference type="PROSITE" id="PS50181"/>
    </source>
</evidence>